<keyword evidence="4" id="KW-1185">Reference proteome</keyword>
<feature type="region of interest" description="Disordered" evidence="1">
    <location>
        <begin position="140"/>
        <end position="166"/>
    </location>
</feature>
<organism evidence="3 4">
    <name type="scientific">Candidatus Nucleicultrix amoebiphila FS5</name>
    <dbReference type="NCBI Taxonomy" id="1414854"/>
    <lineage>
        <taxon>Bacteria</taxon>
        <taxon>Pseudomonadati</taxon>
        <taxon>Pseudomonadota</taxon>
        <taxon>Alphaproteobacteria</taxon>
        <taxon>Holosporales</taxon>
        <taxon>Candidatus Nucleicultricaceae</taxon>
        <taxon>Candidatus Nucleicultrix</taxon>
    </lineage>
</organism>
<dbReference type="EMBL" id="CP008743">
    <property type="protein sequence ID" value="ARN84982.1"/>
    <property type="molecule type" value="Genomic_DNA"/>
</dbReference>
<dbReference type="RefSeq" id="WP_085784496.1">
    <property type="nucleotide sequence ID" value="NZ_CP008743.1"/>
</dbReference>
<accession>A0A1W6N583</accession>
<evidence type="ECO:0000313" key="3">
    <source>
        <dbReference type="EMBL" id="ARN84982.1"/>
    </source>
</evidence>
<feature type="region of interest" description="Disordered" evidence="1">
    <location>
        <begin position="192"/>
        <end position="232"/>
    </location>
</feature>
<gene>
    <name evidence="3" type="ORF">GQ61_06430</name>
</gene>
<feature type="chain" id="PRO_5010859381" evidence="2">
    <location>
        <begin position="24"/>
        <end position="251"/>
    </location>
</feature>
<keyword evidence="2" id="KW-0732">Signal</keyword>
<dbReference type="AlphaFoldDB" id="A0A1W6N583"/>
<feature type="signal peptide" evidence="2">
    <location>
        <begin position="1"/>
        <end position="23"/>
    </location>
</feature>
<feature type="compositionally biased region" description="Basic and acidic residues" evidence="1">
    <location>
        <begin position="192"/>
        <end position="206"/>
    </location>
</feature>
<reference evidence="3 4" key="1">
    <citation type="submission" date="2014-06" db="EMBL/GenBank/DDBJ databases">
        <title>The genome of the endonuclear symbiont Nucleicultrix amoebiphila.</title>
        <authorList>
            <person name="Schulz F."/>
            <person name="Horn M."/>
        </authorList>
    </citation>
    <scope>NUCLEOTIDE SEQUENCE [LARGE SCALE GENOMIC DNA]</scope>
    <source>
        <strain evidence="3 4">FS5</strain>
    </source>
</reference>
<dbReference type="KEGG" id="naf:GQ61_06430"/>
<proteinExistence type="predicted"/>
<sequence length="251" mass="28693">MVKKSLSFILFLSLFSFFQGSLEATKNFPKDFDGDLDVPMLKSIFSGAVGYNKNLSYPYTACLEGQEGQLFQYQARRLKEGSQIPQSPLIELIETIASNPLATEWHYRLSDLDKPDADPFLFVISRLKVQEAKTMDPTSAEHFTRTFKHSKKVEKHQRPPSNVLGDEQEDFLKKLKLMSLLDNEVLAPGHLDKALKKSTKEKDKQEKKKKAKTEASSSSTPPRARVYVRSKSEKYLNKSVVKELMKKEKKK</sequence>
<evidence type="ECO:0000256" key="2">
    <source>
        <dbReference type="SAM" id="SignalP"/>
    </source>
</evidence>
<protein>
    <submittedName>
        <fullName evidence="3">Uncharacterized protein</fullName>
    </submittedName>
</protein>
<name>A0A1W6N583_9PROT</name>
<evidence type="ECO:0000256" key="1">
    <source>
        <dbReference type="SAM" id="MobiDB-lite"/>
    </source>
</evidence>
<feature type="compositionally biased region" description="Basic residues" evidence="1">
    <location>
        <begin position="145"/>
        <end position="155"/>
    </location>
</feature>
<dbReference type="Proteomes" id="UP000237351">
    <property type="component" value="Chromosome"/>
</dbReference>
<evidence type="ECO:0000313" key="4">
    <source>
        <dbReference type="Proteomes" id="UP000237351"/>
    </source>
</evidence>